<dbReference type="FunFam" id="2.60.40.60:FF:000211">
    <property type="entry name" value="Dachsous cadherin-related 2"/>
    <property type="match status" value="1"/>
</dbReference>
<feature type="domain" description="Cadherin" evidence="13">
    <location>
        <begin position="1373"/>
        <end position="1478"/>
    </location>
</feature>
<proteinExistence type="predicted"/>
<feature type="non-terminal residue" evidence="15">
    <location>
        <position position="1640"/>
    </location>
</feature>
<dbReference type="GO" id="GO:0003007">
    <property type="term" value="P:heart morphogenesis"/>
    <property type="evidence" value="ECO:0007669"/>
    <property type="project" value="UniProtKB-ARBA"/>
</dbReference>
<keyword evidence="7" id="KW-0130">Cell adhesion</keyword>
<dbReference type="PROSITE" id="PS00232">
    <property type="entry name" value="CADHERIN_1"/>
    <property type="match status" value="8"/>
</dbReference>
<dbReference type="PROSITE" id="PS50268">
    <property type="entry name" value="CADHERIN_2"/>
    <property type="match status" value="14"/>
</dbReference>
<dbReference type="OrthoDB" id="6252479at2759"/>
<dbReference type="FunFam" id="2.60.40.60:FF:000226">
    <property type="entry name" value="Dachsous, isoform B"/>
    <property type="match status" value="1"/>
</dbReference>
<dbReference type="GO" id="GO:0048729">
    <property type="term" value="P:tissue morphogenesis"/>
    <property type="evidence" value="ECO:0007669"/>
    <property type="project" value="UniProtKB-ARBA"/>
</dbReference>
<dbReference type="KEGG" id="tsr:106553594"/>
<feature type="domain" description="Cadherin" evidence="13">
    <location>
        <begin position="91"/>
        <end position="192"/>
    </location>
</feature>
<keyword evidence="6 12" id="KW-0106">Calcium</keyword>
<evidence type="ECO:0000256" key="6">
    <source>
        <dbReference type="ARBA" id="ARBA00022837"/>
    </source>
</evidence>
<dbReference type="CDD" id="cd11304">
    <property type="entry name" value="Cadherin_repeat"/>
    <property type="match status" value="15"/>
</dbReference>
<keyword evidence="14" id="KW-1185">Reference proteome</keyword>
<dbReference type="CTD" id="54798"/>
<accession>A0A6I9YTG3</accession>
<protein>
    <submittedName>
        <fullName evidence="15">Protocadherin-23</fullName>
    </submittedName>
</protein>
<feature type="domain" description="Cadherin" evidence="13">
    <location>
        <begin position="528"/>
        <end position="635"/>
    </location>
</feature>
<evidence type="ECO:0000313" key="15">
    <source>
        <dbReference type="RefSeq" id="XP_013927607.1"/>
    </source>
</evidence>
<keyword evidence="10" id="KW-1015">Disulfide bond</keyword>
<comment type="subcellular location">
    <subcellularLocation>
        <location evidence="1">Membrane</location>
    </subcellularLocation>
</comment>
<dbReference type="GO" id="GO:0016342">
    <property type="term" value="C:catenin complex"/>
    <property type="evidence" value="ECO:0007669"/>
    <property type="project" value="TreeGrafter"/>
</dbReference>
<feature type="domain" description="Cadherin" evidence="13">
    <location>
        <begin position="193"/>
        <end position="309"/>
    </location>
</feature>
<dbReference type="InterPro" id="IPR020894">
    <property type="entry name" value="Cadherin_CS"/>
</dbReference>
<feature type="domain" description="Cadherin" evidence="13">
    <location>
        <begin position="636"/>
        <end position="743"/>
    </location>
</feature>
<feature type="domain" description="Cadherin" evidence="13">
    <location>
        <begin position="1165"/>
        <end position="1267"/>
    </location>
</feature>
<organism evidence="14 15">
    <name type="scientific">Thamnophis sirtalis</name>
    <dbReference type="NCBI Taxonomy" id="35019"/>
    <lineage>
        <taxon>Eukaryota</taxon>
        <taxon>Metazoa</taxon>
        <taxon>Chordata</taxon>
        <taxon>Craniata</taxon>
        <taxon>Vertebrata</taxon>
        <taxon>Euteleostomi</taxon>
        <taxon>Lepidosauria</taxon>
        <taxon>Squamata</taxon>
        <taxon>Bifurcata</taxon>
        <taxon>Unidentata</taxon>
        <taxon>Episquamata</taxon>
        <taxon>Toxicofera</taxon>
        <taxon>Serpentes</taxon>
        <taxon>Colubroidea</taxon>
        <taxon>Colubridae</taxon>
        <taxon>Natricinae</taxon>
        <taxon>Thamnophis</taxon>
    </lineage>
</organism>
<evidence type="ECO:0000256" key="10">
    <source>
        <dbReference type="ARBA" id="ARBA00023157"/>
    </source>
</evidence>
<dbReference type="InterPro" id="IPR002126">
    <property type="entry name" value="Cadherin-like_dom"/>
</dbReference>
<evidence type="ECO:0000256" key="7">
    <source>
        <dbReference type="ARBA" id="ARBA00022889"/>
    </source>
</evidence>
<dbReference type="PANTHER" id="PTHR24027:SF416">
    <property type="entry name" value="CADHERIN DOMAIN-CONTAINING PROTEIN"/>
    <property type="match status" value="1"/>
</dbReference>
<dbReference type="SMART" id="SM00112">
    <property type="entry name" value="CA"/>
    <property type="match status" value="14"/>
</dbReference>
<dbReference type="SUPFAM" id="SSF49313">
    <property type="entry name" value="Cadherin-like"/>
    <property type="match status" value="15"/>
</dbReference>
<dbReference type="FunFam" id="2.60.40.60:FF:000013">
    <property type="entry name" value="Cadherin EGF LAG seven-pass G-type receptor"/>
    <property type="match status" value="1"/>
</dbReference>
<dbReference type="InterPro" id="IPR015919">
    <property type="entry name" value="Cadherin-like_sf"/>
</dbReference>
<keyword evidence="2" id="KW-0245">EGF-like domain</keyword>
<evidence type="ECO:0000256" key="1">
    <source>
        <dbReference type="ARBA" id="ARBA00004370"/>
    </source>
</evidence>
<dbReference type="FunFam" id="2.60.40.60:FF:000267">
    <property type="entry name" value="Dachsous cadherin-related 2"/>
    <property type="match status" value="1"/>
</dbReference>
<dbReference type="GO" id="GO:0007156">
    <property type="term" value="P:homophilic cell adhesion via plasma membrane adhesion molecules"/>
    <property type="evidence" value="ECO:0007669"/>
    <property type="project" value="InterPro"/>
</dbReference>
<feature type="domain" description="Cadherin" evidence="13">
    <location>
        <begin position="952"/>
        <end position="1055"/>
    </location>
</feature>
<feature type="domain" description="Cadherin" evidence="13">
    <location>
        <begin position="430"/>
        <end position="527"/>
    </location>
</feature>
<dbReference type="Proteomes" id="UP000504617">
    <property type="component" value="Unplaced"/>
</dbReference>
<keyword evidence="4" id="KW-0732">Signal</keyword>
<dbReference type="GO" id="GO:0016477">
    <property type="term" value="P:cell migration"/>
    <property type="evidence" value="ECO:0007669"/>
    <property type="project" value="TreeGrafter"/>
</dbReference>
<evidence type="ECO:0000256" key="9">
    <source>
        <dbReference type="ARBA" id="ARBA00023136"/>
    </source>
</evidence>
<evidence type="ECO:0000256" key="5">
    <source>
        <dbReference type="ARBA" id="ARBA00022737"/>
    </source>
</evidence>
<dbReference type="PRINTS" id="PR00205">
    <property type="entry name" value="CADHERIN"/>
</dbReference>
<evidence type="ECO:0000256" key="12">
    <source>
        <dbReference type="PROSITE-ProRule" id="PRU00043"/>
    </source>
</evidence>
<dbReference type="PANTHER" id="PTHR24027">
    <property type="entry name" value="CADHERIN-23"/>
    <property type="match status" value="1"/>
</dbReference>
<keyword evidence="8" id="KW-1133">Transmembrane helix</keyword>
<feature type="domain" description="Cadherin" evidence="13">
    <location>
        <begin position="849"/>
        <end position="951"/>
    </location>
</feature>
<dbReference type="FunFam" id="2.60.40.60:FF:000263">
    <property type="entry name" value="LOW QUALITY PROTEIN: protocadherin-23"/>
    <property type="match status" value="1"/>
</dbReference>
<evidence type="ECO:0000259" key="13">
    <source>
        <dbReference type="PROSITE" id="PS50268"/>
    </source>
</evidence>
<dbReference type="Pfam" id="PF00028">
    <property type="entry name" value="Cadherin"/>
    <property type="match status" value="12"/>
</dbReference>
<dbReference type="InterPro" id="IPR039808">
    <property type="entry name" value="Cadherin"/>
</dbReference>
<dbReference type="GO" id="GO:0045296">
    <property type="term" value="F:cadherin binding"/>
    <property type="evidence" value="ECO:0007669"/>
    <property type="project" value="TreeGrafter"/>
</dbReference>
<reference evidence="15" key="1">
    <citation type="submission" date="2025-08" db="UniProtKB">
        <authorList>
            <consortium name="RefSeq"/>
        </authorList>
    </citation>
    <scope>IDENTIFICATION</scope>
    <source>
        <tissue evidence="15">Skeletal muscle</tissue>
    </source>
</reference>
<feature type="domain" description="Cadherin" evidence="13">
    <location>
        <begin position="744"/>
        <end position="847"/>
    </location>
</feature>
<dbReference type="GeneID" id="106553594"/>
<keyword evidence="5" id="KW-0677">Repeat</keyword>
<evidence type="ECO:0000256" key="4">
    <source>
        <dbReference type="ARBA" id="ARBA00022729"/>
    </source>
</evidence>
<dbReference type="FunFam" id="2.60.40.60:FF:000081">
    <property type="entry name" value="protocadherin Fat 4"/>
    <property type="match status" value="1"/>
</dbReference>
<dbReference type="GO" id="GO:0005509">
    <property type="term" value="F:calcium ion binding"/>
    <property type="evidence" value="ECO:0007669"/>
    <property type="project" value="UniProtKB-UniRule"/>
</dbReference>
<dbReference type="Gene3D" id="2.60.40.60">
    <property type="entry name" value="Cadherins"/>
    <property type="match status" value="15"/>
</dbReference>
<sequence length="1640" mass="180773">MTDVFIGLLNQDIKLFYRGCKQAPERSNMERSDKIGWLFIGRTFKNKDRTFIEKVFYALRVLMNNNHVIQTYAIRGISNAALNLPRKCSAQVYNLSLEVGEDLPADTLVGDISAGLPPGEAHPGGFFLSEGSGESALLADFHIHPDTGIIRTARPLDRERTARYSFAAATLRGAIVQVEIAVADANDHAPRFPRELVRLSVSELSPPGSAFRLPAARDPDEGSFGVRGYSLLPGDQDGSAEEEEDPFFQVRYGAPSDPLDLLLLRRLDREQAATHRLLVEAWDGGSPRRSGRLRVELRVLDENDNAPTFDRREYRAQLREDAPAGASVCRVFATDPDLGVNGEVRYALSRRQGDSSAAVYFEVGERSGLLRLRRPLDRELRASHQLAVEARDGGALPEVATAWVAVEVLDVNDNPPVIQLLYLTEAGAGVSEGARSGDYVARVSVSDPDEQPGGVALSLEGGEGAFSLRRSGGVGVYFLCVEGPLDRETREAYELRLTAVDAGVPPLSARHVLTLRVADRNDQAPVFAQPRYRATVSEAASAGSVVLRLSASDADEPGSRNSQVRYALVPSQPHGELFLLDPLSGVLSLRGPLDREREALVQLWALARDLGAPPLSASCLVSVTVADANDNEPVFKRRVYSVSLAEHSEVGYCLLQVKATDQDSGHFGYIEYFLYNGFLSNEKPEAFDIDLNSGCIYVSQDIDREEDPSTYDFLVKAIDGGGLSAQAFVHIVIEDINDNLPVFNPVIYVINISSHTQPGTEITKLLATDKDSGIYGTVTYKLIPGYFSSLFKVDPSTGTVYLISALTNADCSSVLLTVSAQDGGGLRSDVDADVTVKIFQPAVAPVVFEESSYSFSIPEHAPEGTSVGTVKARKPLNFLDTVSYRISSGNSHGIFTVDSHSGIIHTQKQLDHETHDHILFEVQSQLGNSSIFSSAQVNVTLIDINDNRPVFVMDYDQIYISQSTPPGTALYIAHAEDKDSGLNGLIHYAIVSSQSSIFSLDPALGILYLARDLNSHKQHEHVVVHIRAEDHGNPSLSSVLILGVLIDKQKGSPVLIFEKLLYQVEVSERSCLGDRILQIRARKLNPYHISATLTYSLEHNIDSLPFKIDPETGVVYLRNPLDYEHLQAHSFRAFVTSSMEKSVQNASTLIIINVIDENDNPPVFLRDVYFIEVEERALPQGVIGTIKAIDKDSGRNGQLSYFILSNENYFRINSNTGEIINWVALDYEQQVQHRLIVLVTDHGVPQLNATISVYISVMDLNDNRPSFSQDLLRFKVLERQPAGTRVASIFAKDLDSGNNGIVLYSLSSEKSLGHFQIDNSSGELITTKALSYSWHSNYRMVITAIDKGNPSFQGETVINIEVIPLVKGISHSSQNIRHFAIPEDFRPSQLMGSLKLPDQHLYPNRKQHFIIPEEDSDIPFEIDNATGDLFLSKALDYEVMSHYFFRVVVTDCLNNSPQNETVFLSVDVEDQNDHSPSFQNNFIVIGIEENVPIGTVVYTFSARDGDGSFLNRNIQYSMDSNYLTENPFVIHPIYGTLITAVSLDREITPFFVLTVLASNQAVNLTEHNQCSLTAKIVILDVNDNIPSFFSSPVSYIREDAEVGSVAHHIIAHDPDQGMNGQVTYLLSSNENHAFLIDKAT</sequence>
<gene>
    <name evidence="15" type="primary">DCHS2</name>
</gene>
<keyword evidence="9" id="KW-0472">Membrane</keyword>
<name>A0A6I9YTG3_9SAUR</name>
<evidence type="ECO:0000256" key="11">
    <source>
        <dbReference type="ARBA" id="ARBA00023180"/>
    </source>
</evidence>
<keyword evidence="11" id="KW-0325">Glycoprotein</keyword>
<evidence type="ECO:0000313" key="14">
    <source>
        <dbReference type="Proteomes" id="UP000504617"/>
    </source>
</evidence>
<dbReference type="FunFam" id="2.60.40.60:FF:000020">
    <property type="entry name" value="Dachsous cadherin-related 1b"/>
    <property type="match status" value="4"/>
</dbReference>
<dbReference type="RefSeq" id="XP_013927607.1">
    <property type="nucleotide sequence ID" value="XM_014072132.1"/>
</dbReference>
<feature type="domain" description="Cadherin" evidence="13">
    <location>
        <begin position="1058"/>
        <end position="1164"/>
    </location>
</feature>
<evidence type="ECO:0000256" key="3">
    <source>
        <dbReference type="ARBA" id="ARBA00022692"/>
    </source>
</evidence>
<evidence type="ECO:0000256" key="8">
    <source>
        <dbReference type="ARBA" id="ARBA00022989"/>
    </source>
</evidence>
<feature type="domain" description="Cadherin" evidence="13">
    <location>
        <begin position="1487"/>
        <end position="1588"/>
    </location>
</feature>
<dbReference type="GO" id="GO:0008013">
    <property type="term" value="F:beta-catenin binding"/>
    <property type="evidence" value="ECO:0007669"/>
    <property type="project" value="TreeGrafter"/>
</dbReference>
<feature type="domain" description="Cadherin" evidence="13">
    <location>
        <begin position="1268"/>
        <end position="1385"/>
    </location>
</feature>
<feature type="domain" description="Cadherin" evidence="13">
    <location>
        <begin position="310"/>
        <end position="418"/>
    </location>
</feature>
<evidence type="ECO:0000256" key="2">
    <source>
        <dbReference type="ARBA" id="ARBA00022536"/>
    </source>
</evidence>
<keyword evidence="3" id="KW-0812">Transmembrane</keyword>